<evidence type="ECO:0000313" key="2">
    <source>
        <dbReference type="EMBL" id="GFA75491.1"/>
    </source>
</evidence>
<protein>
    <submittedName>
        <fullName evidence="2">Uncharacterized protein</fullName>
    </submittedName>
</protein>
<accession>A0A699K873</accession>
<feature type="non-terminal residue" evidence="2">
    <location>
        <position position="1"/>
    </location>
</feature>
<feature type="compositionally biased region" description="Basic and acidic residues" evidence="1">
    <location>
        <begin position="1"/>
        <end position="34"/>
    </location>
</feature>
<evidence type="ECO:0000256" key="1">
    <source>
        <dbReference type="SAM" id="MobiDB-lite"/>
    </source>
</evidence>
<name>A0A699K873_TANCI</name>
<gene>
    <name evidence="2" type="ORF">Tci_647463</name>
</gene>
<proteinExistence type="predicted"/>
<feature type="compositionally biased region" description="Polar residues" evidence="1">
    <location>
        <begin position="87"/>
        <end position="105"/>
    </location>
</feature>
<reference evidence="2" key="1">
    <citation type="journal article" date="2019" name="Sci. Rep.">
        <title>Draft genome of Tanacetum cinerariifolium, the natural source of mosquito coil.</title>
        <authorList>
            <person name="Yamashiro T."/>
            <person name="Shiraishi A."/>
            <person name="Satake H."/>
            <person name="Nakayama K."/>
        </authorList>
    </citation>
    <scope>NUCLEOTIDE SEQUENCE</scope>
</reference>
<dbReference type="EMBL" id="BKCJ010481756">
    <property type="protein sequence ID" value="GFA75491.1"/>
    <property type="molecule type" value="Genomic_DNA"/>
</dbReference>
<comment type="caution">
    <text evidence="2">The sequence shown here is derived from an EMBL/GenBank/DDBJ whole genome shotgun (WGS) entry which is preliminary data.</text>
</comment>
<feature type="region of interest" description="Disordered" evidence="1">
    <location>
        <begin position="86"/>
        <end position="105"/>
    </location>
</feature>
<organism evidence="2">
    <name type="scientific">Tanacetum cinerariifolium</name>
    <name type="common">Dalmatian daisy</name>
    <name type="synonym">Chrysanthemum cinerariifolium</name>
    <dbReference type="NCBI Taxonomy" id="118510"/>
    <lineage>
        <taxon>Eukaryota</taxon>
        <taxon>Viridiplantae</taxon>
        <taxon>Streptophyta</taxon>
        <taxon>Embryophyta</taxon>
        <taxon>Tracheophyta</taxon>
        <taxon>Spermatophyta</taxon>
        <taxon>Magnoliopsida</taxon>
        <taxon>eudicotyledons</taxon>
        <taxon>Gunneridae</taxon>
        <taxon>Pentapetalae</taxon>
        <taxon>asterids</taxon>
        <taxon>campanulids</taxon>
        <taxon>Asterales</taxon>
        <taxon>Asteraceae</taxon>
        <taxon>Asteroideae</taxon>
        <taxon>Anthemideae</taxon>
        <taxon>Anthemidinae</taxon>
        <taxon>Tanacetum</taxon>
    </lineage>
</organism>
<dbReference type="AlphaFoldDB" id="A0A699K873"/>
<sequence>KAEKFQGSDEIRDHKISPDLEQGDRKSRRTKEYQNKMTHFQGVKKNNCQAILQGLEYSFQSHNHLTQRPAKLGDGEKDSTSALEFLETNSSSGRGDELSYNNLFY</sequence>
<feature type="region of interest" description="Disordered" evidence="1">
    <location>
        <begin position="1"/>
        <end position="40"/>
    </location>
</feature>